<feature type="transmembrane region" description="Helical" evidence="1">
    <location>
        <begin position="151"/>
        <end position="172"/>
    </location>
</feature>
<dbReference type="AlphaFoldDB" id="L1IY09"/>
<organism evidence="2">
    <name type="scientific">Guillardia theta (strain CCMP2712)</name>
    <name type="common">Cryptophyte</name>
    <dbReference type="NCBI Taxonomy" id="905079"/>
    <lineage>
        <taxon>Eukaryota</taxon>
        <taxon>Cryptophyceae</taxon>
        <taxon>Pyrenomonadales</taxon>
        <taxon>Geminigeraceae</taxon>
        <taxon>Guillardia</taxon>
    </lineage>
</organism>
<gene>
    <name evidence="2" type="ORF">GUITHDRAFT_153931</name>
</gene>
<protein>
    <submittedName>
        <fullName evidence="2 3">Uncharacterized protein</fullName>
    </submittedName>
</protein>
<accession>L1IY09</accession>
<dbReference type="EnsemblProtists" id="EKX41126">
    <property type="protein sequence ID" value="EKX41126"/>
    <property type="gene ID" value="GUITHDRAFT_153931"/>
</dbReference>
<dbReference type="GeneID" id="17297779"/>
<name>L1IY09_GUITC</name>
<dbReference type="PaxDb" id="55529-EKX41126"/>
<dbReference type="HOGENOM" id="CLU_1186934_0_0_1"/>
<reference evidence="3" key="3">
    <citation type="submission" date="2015-06" db="UniProtKB">
        <authorList>
            <consortium name="EnsemblProtists"/>
        </authorList>
    </citation>
    <scope>IDENTIFICATION</scope>
</reference>
<keyword evidence="1" id="KW-0472">Membrane</keyword>
<evidence type="ECO:0000313" key="3">
    <source>
        <dbReference type="EnsemblProtists" id="EKX41126"/>
    </source>
</evidence>
<dbReference type="RefSeq" id="XP_005828106.1">
    <property type="nucleotide sequence ID" value="XM_005828049.1"/>
</dbReference>
<dbReference type="Proteomes" id="UP000011087">
    <property type="component" value="Unassembled WGS sequence"/>
</dbReference>
<proteinExistence type="predicted"/>
<sequence length="234" mass="25820">MRELRSRGIKKIKRSHKKNYLTRGRRLKILYKHDSIVLPADHDVSIQEFLASKHHESALVLVDDGSRFIATPHQKRHLEVILECIAGDFSDLPSSPPPAPIKILVSRAHQAGPCPMLQPEFSIPDSDRRSLLASSAVACASTEEAKCLKDVLIFSLLAAGFSTGAVLISLYVNGGDRLVILLGVLILLLSCMLFFQTQVLSRFLPLGRCHVFSSVPLQHKGKLGRVACQELEVV</sequence>
<keyword evidence="1" id="KW-0812">Transmembrane</keyword>
<keyword evidence="4" id="KW-1185">Reference proteome</keyword>
<feature type="transmembrane region" description="Helical" evidence="1">
    <location>
        <begin position="178"/>
        <end position="195"/>
    </location>
</feature>
<dbReference type="KEGG" id="gtt:GUITHDRAFT_153931"/>
<evidence type="ECO:0000313" key="4">
    <source>
        <dbReference type="Proteomes" id="UP000011087"/>
    </source>
</evidence>
<reference evidence="4" key="2">
    <citation type="submission" date="2012-11" db="EMBL/GenBank/DDBJ databases">
        <authorList>
            <person name="Kuo A."/>
            <person name="Curtis B.A."/>
            <person name="Tanifuji G."/>
            <person name="Burki F."/>
            <person name="Gruber A."/>
            <person name="Irimia M."/>
            <person name="Maruyama S."/>
            <person name="Arias M.C."/>
            <person name="Ball S.G."/>
            <person name="Gile G.H."/>
            <person name="Hirakawa Y."/>
            <person name="Hopkins J.F."/>
            <person name="Rensing S.A."/>
            <person name="Schmutz J."/>
            <person name="Symeonidi A."/>
            <person name="Elias M."/>
            <person name="Eveleigh R.J."/>
            <person name="Herman E.K."/>
            <person name="Klute M.J."/>
            <person name="Nakayama T."/>
            <person name="Obornik M."/>
            <person name="Reyes-Prieto A."/>
            <person name="Armbrust E.V."/>
            <person name="Aves S.J."/>
            <person name="Beiko R.G."/>
            <person name="Coutinho P."/>
            <person name="Dacks J.B."/>
            <person name="Durnford D.G."/>
            <person name="Fast N.M."/>
            <person name="Green B.R."/>
            <person name="Grisdale C."/>
            <person name="Hempe F."/>
            <person name="Henrissat B."/>
            <person name="Hoppner M.P."/>
            <person name="Ishida K.-I."/>
            <person name="Kim E."/>
            <person name="Koreny L."/>
            <person name="Kroth P.G."/>
            <person name="Liu Y."/>
            <person name="Malik S.-B."/>
            <person name="Maier U.G."/>
            <person name="McRose D."/>
            <person name="Mock T."/>
            <person name="Neilson J.A."/>
            <person name="Onodera N.T."/>
            <person name="Poole A.M."/>
            <person name="Pritham E.J."/>
            <person name="Richards T.A."/>
            <person name="Rocap G."/>
            <person name="Roy S.W."/>
            <person name="Sarai C."/>
            <person name="Schaack S."/>
            <person name="Shirato S."/>
            <person name="Slamovits C.H."/>
            <person name="Spencer D.F."/>
            <person name="Suzuki S."/>
            <person name="Worden A.Z."/>
            <person name="Zauner S."/>
            <person name="Barry K."/>
            <person name="Bell C."/>
            <person name="Bharti A.K."/>
            <person name="Crow J.A."/>
            <person name="Grimwood J."/>
            <person name="Kramer R."/>
            <person name="Lindquist E."/>
            <person name="Lucas S."/>
            <person name="Salamov A."/>
            <person name="McFadden G.I."/>
            <person name="Lane C.E."/>
            <person name="Keeling P.J."/>
            <person name="Gray M.W."/>
            <person name="Grigoriev I.V."/>
            <person name="Archibald J.M."/>
        </authorList>
    </citation>
    <scope>NUCLEOTIDE SEQUENCE</scope>
    <source>
        <strain evidence="4">CCMP2712</strain>
    </source>
</reference>
<reference evidence="2 4" key="1">
    <citation type="journal article" date="2012" name="Nature">
        <title>Algal genomes reveal evolutionary mosaicism and the fate of nucleomorphs.</title>
        <authorList>
            <consortium name="DOE Joint Genome Institute"/>
            <person name="Curtis B.A."/>
            <person name="Tanifuji G."/>
            <person name="Burki F."/>
            <person name="Gruber A."/>
            <person name="Irimia M."/>
            <person name="Maruyama S."/>
            <person name="Arias M.C."/>
            <person name="Ball S.G."/>
            <person name="Gile G.H."/>
            <person name="Hirakawa Y."/>
            <person name="Hopkins J.F."/>
            <person name="Kuo A."/>
            <person name="Rensing S.A."/>
            <person name="Schmutz J."/>
            <person name="Symeonidi A."/>
            <person name="Elias M."/>
            <person name="Eveleigh R.J."/>
            <person name="Herman E.K."/>
            <person name="Klute M.J."/>
            <person name="Nakayama T."/>
            <person name="Obornik M."/>
            <person name="Reyes-Prieto A."/>
            <person name="Armbrust E.V."/>
            <person name="Aves S.J."/>
            <person name="Beiko R.G."/>
            <person name="Coutinho P."/>
            <person name="Dacks J.B."/>
            <person name="Durnford D.G."/>
            <person name="Fast N.M."/>
            <person name="Green B.R."/>
            <person name="Grisdale C.J."/>
            <person name="Hempel F."/>
            <person name="Henrissat B."/>
            <person name="Hoppner M.P."/>
            <person name="Ishida K."/>
            <person name="Kim E."/>
            <person name="Koreny L."/>
            <person name="Kroth P.G."/>
            <person name="Liu Y."/>
            <person name="Malik S.B."/>
            <person name="Maier U.G."/>
            <person name="McRose D."/>
            <person name="Mock T."/>
            <person name="Neilson J.A."/>
            <person name="Onodera N.T."/>
            <person name="Poole A.M."/>
            <person name="Pritham E.J."/>
            <person name="Richards T.A."/>
            <person name="Rocap G."/>
            <person name="Roy S.W."/>
            <person name="Sarai C."/>
            <person name="Schaack S."/>
            <person name="Shirato S."/>
            <person name="Slamovits C.H."/>
            <person name="Spencer D.F."/>
            <person name="Suzuki S."/>
            <person name="Worden A.Z."/>
            <person name="Zauner S."/>
            <person name="Barry K."/>
            <person name="Bell C."/>
            <person name="Bharti A.K."/>
            <person name="Crow J.A."/>
            <person name="Grimwood J."/>
            <person name="Kramer R."/>
            <person name="Lindquist E."/>
            <person name="Lucas S."/>
            <person name="Salamov A."/>
            <person name="McFadden G.I."/>
            <person name="Lane C.E."/>
            <person name="Keeling P.J."/>
            <person name="Gray M.W."/>
            <person name="Grigoriev I.V."/>
            <person name="Archibald J.M."/>
        </authorList>
    </citation>
    <scope>NUCLEOTIDE SEQUENCE</scope>
    <source>
        <strain evidence="2 4">CCMP2712</strain>
    </source>
</reference>
<keyword evidence="1" id="KW-1133">Transmembrane helix</keyword>
<evidence type="ECO:0000313" key="2">
    <source>
        <dbReference type="EMBL" id="EKX41126.1"/>
    </source>
</evidence>
<evidence type="ECO:0000256" key="1">
    <source>
        <dbReference type="SAM" id="Phobius"/>
    </source>
</evidence>
<dbReference type="EMBL" id="JH993026">
    <property type="protein sequence ID" value="EKX41126.1"/>
    <property type="molecule type" value="Genomic_DNA"/>
</dbReference>